<reference evidence="6 7" key="1">
    <citation type="submission" date="2024-01" db="EMBL/GenBank/DDBJ databases">
        <title>Comparative genomics of Cryptococcus and Kwoniella reveals pathogenesis evolution and contrasting modes of karyotype evolution via chromosome fusion or intercentromeric recombination.</title>
        <authorList>
            <person name="Coelho M.A."/>
            <person name="David-Palma M."/>
            <person name="Shea T."/>
            <person name="Bowers K."/>
            <person name="McGinley-Smith S."/>
            <person name="Mohammad A.W."/>
            <person name="Gnirke A."/>
            <person name="Yurkov A.M."/>
            <person name="Nowrousian M."/>
            <person name="Sun S."/>
            <person name="Cuomo C.A."/>
            <person name="Heitman J."/>
        </authorList>
    </citation>
    <scope>NUCLEOTIDE SEQUENCE [LARGE SCALE GENOMIC DNA]</scope>
    <source>
        <strain evidence="6 7">CBS 6074</strain>
    </source>
</reference>
<evidence type="ECO:0000256" key="3">
    <source>
        <dbReference type="ARBA" id="ARBA00023140"/>
    </source>
</evidence>
<gene>
    <name evidence="6" type="ORF">L201_004618</name>
</gene>
<feature type="compositionally biased region" description="Low complexity" evidence="5">
    <location>
        <begin position="210"/>
        <end position="225"/>
    </location>
</feature>
<feature type="compositionally biased region" description="Low complexity" evidence="5">
    <location>
        <begin position="60"/>
        <end position="77"/>
    </location>
</feature>
<dbReference type="Proteomes" id="UP001355207">
    <property type="component" value="Chromosome 6"/>
</dbReference>
<dbReference type="EMBL" id="CP144103">
    <property type="protein sequence ID" value="WWC89693.1"/>
    <property type="molecule type" value="Genomic_DNA"/>
</dbReference>
<evidence type="ECO:0000313" key="7">
    <source>
        <dbReference type="Proteomes" id="UP001355207"/>
    </source>
</evidence>
<organism evidence="6 7">
    <name type="scientific">Kwoniella dendrophila CBS 6074</name>
    <dbReference type="NCBI Taxonomy" id="1295534"/>
    <lineage>
        <taxon>Eukaryota</taxon>
        <taxon>Fungi</taxon>
        <taxon>Dikarya</taxon>
        <taxon>Basidiomycota</taxon>
        <taxon>Agaricomycotina</taxon>
        <taxon>Tremellomycetes</taxon>
        <taxon>Tremellales</taxon>
        <taxon>Cryptococcaceae</taxon>
        <taxon>Kwoniella</taxon>
    </lineage>
</organism>
<accession>A0AAX4JXS2</accession>
<dbReference type="PANTHER" id="PTHR12652:SF19">
    <property type="entry name" value="PEROXISOMAL BIOGENESIS FACTOR 11"/>
    <property type="match status" value="1"/>
</dbReference>
<name>A0AAX4JXS2_9TREE</name>
<feature type="region of interest" description="Disordered" evidence="5">
    <location>
        <begin position="55"/>
        <end position="83"/>
    </location>
</feature>
<dbReference type="GO" id="GO:0016559">
    <property type="term" value="P:peroxisome fission"/>
    <property type="evidence" value="ECO:0007669"/>
    <property type="project" value="InterPro"/>
</dbReference>
<sequence>MSEISPVVSIEDTINTFESDTEVTIQPLKLKQPESYQIQNQSVWTPTKQIKTISYNHNHNSSSGIYPPSPPSSNSNSTGTAHSTLTSNLDFELLDNSNPSWSNHKSYNNSNNNRSRISGRPITMNMMPPVSSLDSSWRSDSPTKKFGSSSNLLNKEREVIWDISATNSSSNSTMNNLNDNLDALGLSATTSTNSDHVPLPLPLPFPSSASSSSLFNSNNNSNSKSLIRKDEKLKNKQKELYDNGNDHHQQQPMSIDVLAKVMDTSKGRDKVLKCLQYSLRTYLYLLTLITRIRPLSKWFKSNSKRVKIAVSGLSLTRKCLLLLNPLHPLSDLLSNEPMSAKTLVGHLIDLFSCISDDIYCLAKLGLVNKRTGDWGDKWSNRLWLLTTLMGLYKLHFKTIPKIANSACSVEKRRNELSDAKWTNRKYIADLFFVSYDVFEPDYPNFGEPMKCFTGLLAGLISAFKLYDAQWEASIGKG</sequence>
<comment type="subcellular location">
    <subcellularLocation>
        <location evidence="4">Peroxisome membrane</location>
    </subcellularLocation>
</comment>
<evidence type="ECO:0000256" key="5">
    <source>
        <dbReference type="SAM" id="MobiDB-lite"/>
    </source>
</evidence>
<dbReference type="AlphaFoldDB" id="A0AAX4JXS2"/>
<evidence type="ECO:0008006" key="8">
    <source>
        <dbReference type="Google" id="ProtNLM"/>
    </source>
</evidence>
<feature type="region of interest" description="Disordered" evidence="5">
    <location>
        <begin position="101"/>
        <end position="149"/>
    </location>
</feature>
<dbReference type="InterPro" id="IPR008733">
    <property type="entry name" value="PEX11"/>
</dbReference>
<proteinExistence type="predicted"/>
<keyword evidence="1" id="KW-0962">Peroxisome biogenesis</keyword>
<evidence type="ECO:0000256" key="1">
    <source>
        <dbReference type="ARBA" id="ARBA00022593"/>
    </source>
</evidence>
<dbReference type="Pfam" id="PF05648">
    <property type="entry name" value="PEX11"/>
    <property type="match status" value="1"/>
</dbReference>
<keyword evidence="7" id="KW-1185">Reference proteome</keyword>
<dbReference type="RefSeq" id="XP_066076456.1">
    <property type="nucleotide sequence ID" value="XM_066220359.1"/>
</dbReference>
<protein>
    <recommendedName>
        <fullName evidence="8">Peroxisomal membrane protein PEX16</fullName>
    </recommendedName>
</protein>
<dbReference type="PANTHER" id="PTHR12652">
    <property type="entry name" value="PEROXISOMAL BIOGENESIS FACTOR 11"/>
    <property type="match status" value="1"/>
</dbReference>
<evidence type="ECO:0000256" key="4">
    <source>
        <dbReference type="ARBA" id="ARBA00046271"/>
    </source>
</evidence>
<dbReference type="GO" id="GO:0005778">
    <property type="term" value="C:peroxisomal membrane"/>
    <property type="evidence" value="ECO:0007669"/>
    <property type="project" value="UniProtKB-SubCell"/>
</dbReference>
<evidence type="ECO:0000256" key="2">
    <source>
        <dbReference type="ARBA" id="ARBA00023136"/>
    </source>
</evidence>
<evidence type="ECO:0000313" key="6">
    <source>
        <dbReference type="EMBL" id="WWC89693.1"/>
    </source>
</evidence>
<feature type="compositionally biased region" description="Low complexity" evidence="5">
    <location>
        <begin position="131"/>
        <end position="140"/>
    </location>
</feature>
<keyword evidence="2" id="KW-0472">Membrane</keyword>
<keyword evidence="3" id="KW-0576">Peroxisome</keyword>
<feature type="region of interest" description="Disordered" evidence="5">
    <location>
        <begin position="210"/>
        <end position="229"/>
    </location>
</feature>
<dbReference type="GeneID" id="91095288"/>
<feature type="compositionally biased region" description="Low complexity" evidence="5">
    <location>
        <begin position="101"/>
        <end position="120"/>
    </location>
</feature>